<proteinExistence type="predicted"/>
<sequence>MDSSLRRLPPEFERAIADLRAARSVLGEGPLDVQIWRAGDEVAIAVAYRPGRGPRLTGGFDGHCLHWIAEDGRVEKTVEVEESIAVHLGAGLLVVYLDPEANAPVGEGVLTQQSAGGN</sequence>
<geneLocation type="plasmid" evidence="1 2">
    <name>unnamed</name>
</geneLocation>
<accession>A0ABY9MAV5</accession>
<dbReference type="EMBL" id="CP132977">
    <property type="protein sequence ID" value="WMD23995.1"/>
    <property type="molecule type" value="Genomic_DNA"/>
</dbReference>
<evidence type="ECO:0000313" key="2">
    <source>
        <dbReference type="Proteomes" id="UP001234798"/>
    </source>
</evidence>
<gene>
    <name evidence="1" type="ORF">RAS12_30650</name>
</gene>
<dbReference type="RefSeq" id="WP_306951967.1">
    <property type="nucleotide sequence ID" value="NZ_CP132977.1"/>
</dbReference>
<keyword evidence="1" id="KW-0614">Plasmid</keyword>
<reference evidence="1 2" key="1">
    <citation type="submission" date="2023-08" db="EMBL/GenBank/DDBJ databases">
        <title>Achromobacter seleniivolatilans sp. nov., isolated from seleniferous soil.</title>
        <authorList>
            <person name="Zhang S."/>
            <person name="Li K."/>
            <person name="Peng J."/>
            <person name="Zhao Q."/>
            <person name="Wang H."/>
            <person name="Guo Y."/>
        </authorList>
    </citation>
    <scope>NUCLEOTIDE SEQUENCE [LARGE SCALE GENOMIC DNA]</scope>
    <source>
        <strain evidence="1 2">R39</strain>
        <plasmid evidence="1 2">unnamed</plasmid>
    </source>
</reference>
<protein>
    <submittedName>
        <fullName evidence="1">Uncharacterized protein</fullName>
    </submittedName>
</protein>
<evidence type="ECO:0000313" key="1">
    <source>
        <dbReference type="EMBL" id="WMD23995.1"/>
    </source>
</evidence>
<keyword evidence="2" id="KW-1185">Reference proteome</keyword>
<dbReference type="Proteomes" id="UP001234798">
    <property type="component" value="Plasmid unnamed"/>
</dbReference>
<name>A0ABY9MAV5_9BURK</name>
<organism evidence="1 2">
    <name type="scientific">Achromobacter seleniivolatilans</name>
    <dbReference type="NCBI Taxonomy" id="3047478"/>
    <lineage>
        <taxon>Bacteria</taxon>
        <taxon>Pseudomonadati</taxon>
        <taxon>Pseudomonadota</taxon>
        <taxon>Betaproteobacteria</taxon>
        <taxon>Burkholderiales</taxon>
        <taxon>Alcaligenaceae</taxon>
        <taxon>Achromobacter</taxon>
    </lineage>
</organism>